<name>A0A5P9XLG9_ACITH</name>
<dbReference type="InterPro" id="IPR014710">
    <property type="entry name" value="RmlC-like_jellyroll"/>
</dbReference>
<accession>A0A5P9XLG9</accession>
<dbReference type="Proteomes" id="UP000363590">
    <property type="component" value="Chromosome"/>
</dbReference>
<protein>
    <submittedName>
        <fullName evidence="1">Crp/Fnr family transcriptional regulator</fullName>
    </submittedName>
</protein>
<dbReference type="InterPro" id="IPR018490">
    <property type="entry name" value="cNMP-bd_dom_sf"/>
</dbReference>
<organism evidence="1 2">
    <name type="scientific">Acidithiobacillus thiooxidans ATCC 19377</name>
    <dbReference type="NCBI Taxonomy" id="637390"/>
    <lineage>
        <taxon>Bacteria</taxon>
        <taxon>Pseudomonadati</taxon>
        <taxon>Pseudomonadota</taxon>
        <taxon>Acidithiobacillia</taxon>
        <taxon>Acidithiobacillales</taxon>
        <taxon>Acidithiobacillaceae</taxon>
        <taxon>Acidithiobacillus</taxon>
    </lineage>
</organism>
<evidence type="ECO:0000313" key="1">
    <source>
        <dbReference type="EMBL" id="QFX94648.1"/>
    </source>
</evidence>
<dbReference type="Gene3D" id="2.60.120.10">
    <property type="entry name" value="Jelly Rolls"/>
    <property type="match status" value="1"/>
</dbReference>
<gene>
    <name evidence="1" type="ORF">GCD22_00092</name>
</gene>
<dbReference type="KEGG" id="atx:GCD22_00092"/>
<sequence length="51" mass="5713">MVLKGQIRVQRISAGGHEIVLYRIGPGESCILITACLFSYRPVHRWSSSLL</sequence>
<evidence type="ECO:0000313" key="2">
    <source>
        <dbReference type="Proteomes" id="UP000363590"/>
    </source>
</evidence>
<dbReference type="SUPFAM" id="SSF51206">
    <property type="entry name" value="cAMP-binding domain-like"/>
    <property type="match status" value="1"/>
</dbReference>
<dbReference type="EMBL" id="CP045571">
    <property type="protein sequence ID" value="QFX94648.1"/>
    <property type="molecule type" value="Genomic_DNA"/>
</dbReference>
<proteinExistence type="predicted"/>
<reference evidence="1 2" key="1">
    <citation type="submission" date="2019-10" db="EMBL/GenBank/DDBJ databases">
        <authorList>
            <person name="Wang R."/>
        </authorList>
    </citation>
    <scope>NUCLEOTIDE SEQUENCE [LARGE SCALE GENOMIC DNA]</scope>
    <source>
        <strain evidence="1 2">ATCC 19377</strain>
    </source>
</reference>
<dbReference type="AlphaFoldDB" id="A0A5P9XLG9"/>